<dbReference type="PANTHER" id="PTHR42647">
    <property type="entry name" value="SBP (S-RIBONUCLEASE BINDING PROTEIN) FAMILY PROTEIN"/>
    <property type="match status" value="1"/>
</dbReference>
<dbReference type="InterPro" id="IPR001841">
    <property type="entry name" value="Znf_RING"/>
</dbReference>
<keyword evidence="2 4" id="KW-0863">Zinc-finger</keyword>
<keyword evidence="3" id="KW-0862">Zinc</keyword>
<evidence type="ECO:0000259" key="6">
    <source>
        <dbReference type="PROSITE" id="PS50089"/>
    </source>
</evidence>
<keyword evidence="8" id="KW-1185">Reference proteome</keyword>
<dbReference type="Pfam" id="PF13920">
    <property type="entry name" value="zf-C3HC4_3"/>
    <property type="match status" value="1"/>
</dbReference>
<reference evidence="8" key="1">
    <citation type="submission" date="2016-04" db="EMBL/GenBank/DDBJ databases">
        <title>Cephalotus genome sequencing.</title>
        <authorList>
            <person name="Fukushima K."/>
            <person name="Hasebe M."/>
            <person name="Fang X."/>
        </authorList>
    </citation>
    <scope>NUCLEOTIDE SEQUENCE [LARGE SCALE GENOMIC DNA]</scope>
    <source>
        <strain evidence="8">cv. St1</strain>
    </source>
</reference>
<keyword evidence="1" id="KW-0479">Metal-binding</keyword>
<protein>
    <submittedName>
        <fullName evidence="7">Zf-C3HC4_3 domain-containing protein</fullName>
    </submittedName>
</protein>
<dbReference type="InParanoid" id="A0A1Q3CR67"/>
<evidence type="ECO:0000313" key="8">
    <source>
        <dbReference type="Proteomes" id="UP000187406"/>
    </source>
</evidence>
<dbReference type="EMBL" id="BDDD01002676">
    <property type="protein sequence ID" value="GAV82601.1"/>
    <property type="molecule type" value="Genomic_DNA"/>
</dbReference>
<gene>
    <name evidence="7" type="ORF">CFOL_v3_26052</name>
</gene>
<dbReference type="CDD" id="cd16649">
    <property type="entry name" value="mRING-HC-C3HC5_CGRF1-like"/>
    <property type="match status" value="1"/>
</dbReference>
<dbReference type="FunCoup" id="A0A1Q3CR67">
    <property type="interactions" value="441"/>
</dbReference>
<sequence>MAIQAQMCTDNIGFPLCGSQDLVDNGFGCVNSGFNQFVYNLQQQQLQQEYMQQQQRNQSLCFGNGVLVVPNSKNNNNNSSMAYPLMDQVEKQRQEINQYIRSQNDRLRVVLQEQRRQQLALLVKKIESRTSILLRQKDEEIVQATKRAMELEIFLKRLEMENQTWQRVAQENEAMVVSLNNTLDQLRERASSCCFNNEAEDVESCCDMNSEEETEKNRGFCVNDDNIEAERQNSVMMCRVCNTRNACVLLLPCRHLCSCKACEAFLESCPICGIAKKASIEVLIS</sequence>
<feature type="coiled-coil region" evidence="5">
    <location>
        <begin position="141"/>
        <end position="189"/>
    </location>
</feature>
<dbReference type="AlphaFoldDB" id="A0A1Q3CR67"/>
<dbReference type="OrthoDB" id="1711136at2759"/>
<keyword evidence="5" id="KW-0175">Coiled coil</keyword>
<evidence type="ECO:0000256" key="3">
    <source>
        <dbReference type="ARBA" id="ARBA00022833"/>
    </source>
</evidence>
<dbReference type="Proteomes" id="UP000187406">
    <property type="component" value="Unassembled WGS sequence"/>
</dbReference>
<dbReference type="PANTHER" id="PTHR42647:SF6">
    <property type="entry name" value="RING-TYPE DOMAIN-CONTAINING PROTEIN"/>
    <property type="match status" value="1"/>
</dbReference>
<dbReference type="GO" id="GO:0008270">
    <property type="term" value="F:zinc ion binding"/>
    <property type="evidence" value="ECO:0007669"/>
    <property type="project" value="UniProtKB-KW"/>
</dbReference>
<evidence type="ECO:0000256" key="2">
    <source>
        <dbReference type="ARBA" id="ARBA00022771"/>
    </source>
</evidence>
<dbReference type="FunFam" id="3.30.40.10:FF:000239">
    <property type="entry name" value="probable BOI-related E3 ubiquitin-protein ligase 2"/>
    <property type="match status" value="1"/>
</dbReference>
<evidence type="ECO:0000313" key="7">
    <source>
        <dbReference type="EMBL" id="GAV82601.1"/>
    </source>
</evidence>
<dbReference type="GO" id="GO:0004842">
    <property type="term" value="F:ubiquitin-protein transferase activity"/>
    <property type="evidence" value="ECO:0007669"/>
    <property type="project" value="TreeGrafter"/>
</dbReference>
<evidence type="ECO:0000256" key="5">
    <source>
        <dbReference type="SAM" id="Coils"/>
    </source>
</evidence>
<evidence type="ECO:0000256" key="1">
    <source>
        <dbReference type="ARBA" id="ARBA00022723"/>
    </source>
</evidence>
<dbReference type="PIRSF" id="PIRSF036836">
    <property type="entry name" value="RNase_bind_SBP1"/>
    <property type="match status" value="1"/>
</dbReference>
<organism evidence="7 8">
    <name type="scientific">Cephalotus follicularis</name>
    <name type="common">Albany pitcher plant</name>
    <dbReference type="NCBI Taxonomy" id="3775"/>
    <lineage>
        <taxon>Eukaryota</taxon>
        <taxon>Viridiplantae</taxon>
        <taxon>Streptophyta</taxon>
        <taxon>Embryophyta</taxon>
        <taxon>Tracheophyta</taxon>
        <taxon>Spermatophyta</taxon>
        <taxon>Magnoliopsida</taxon>
        <taxon>eudicotyledons</taxon>
        <taxon>Gunneridae</taxon>
        <taxon>Pentapetalae</taxon>
        <taxon>rosids</taxon>
        <taxon>fabids</taxon>
        <taxon>Oxalidales</taxon>
        <taxon>Cephalotaceae</taxon>
        <taxon>Cephalotus</taxon>
    </lineage>
</organism>
<accession>A0A1Q3CR67</accession>
<evidence type="ECO:0000256" key="4">
    <source>
        <dbReference type="PROSITE-ProRule" id="PRU00175"/>
    </source>
</evidence>
<feature type="domain" description="RING-type" evidence="6">
    <location>
        <begin position="238"/>
        <end position="272"/>
    </location>
</feature>
<name>A0A1Q3CR67_CEPFO</name>
<dbReference type="InterPro" id="IPR013083">
    <property type="entry name" value="Znf_RING/FYVE/PHD"/>
</dbReference>
<dbReference type="Gene3D" id="3.30.40.10">
    <property type="entry name" value="Zinc/RING finger domain, C3HC4 (zinc finger)"/>
    <property type="match status" value="1"/>
</dbReference>
<dbReference type="PROSITE" id="PS50089">
    <property type="entry name" value="ZF_RING_2"/>
    <property type="match status" value="1"/>
</dbReference>
<proteinExistence type="predicted"/>
<comment type="caution">
    <text evidence="7">The sequence shown here is derived from an EMBL/GenBank/DDBJ whole genome shotgun (WGS) entry which is preliminary data.</text>
</comment>